<keyword evidence="1" id="KW-1133">Transmembrane helix</keyword>
<keyword evidence="3" id="KW-1185">Reference proteome</keyword>
<protein>
    <recommendedName>
        <fullName evidence="4">DUF3040 domain-containing protein</fullName>
    </recommendedName>
</protein>
<sequence length="85" mass="9159">MDAAHERHELRRIERWLAVNDPGLAAALSAPGAEPRRLNRRPVRFTVDLLGATCVVIGAATGVLTFVFVGVVVLMVGACLHTTRV</sequence>
<dbReference type="RefSeq" id="WP_112228723.1">
    <property type="nucleotide sequence ID" value="NZ_BAABBE010000010.1"/>
</dbReference>
<keyword evidence="1" id="KW-0472">Membrane</keyword>
<feature type="transmembrane region" description="Helical" evidence="1">
    <location>
        <begin position="49"/>
        <end position="80"/>
    </location>
</feature>
<evidence type="ECO:0000256" key="1">
    <source>
        <dbReference type="SAM" id="Phobius"/>
    </source>
</evidence>
<reference evidence="3" key="1">
    <citation type="journal article" date="2019" name="Int. J. Syst. Evol. Microbiol.">
        <title>The Global Catalogue of Microorganisms (GCM) 10K type strain sequencing project: providing services to taxonomists for standard genome sequencing and annotation.</title>
        <authorList>
            <consortium name="The Broad Institute Genomics Platform"/>
            <consortium name="The Broad Institute Genome Sequencing Center for Infectious Disease"/>
            <person name="Wu L."/>
            <person name="Ma J."/>
        </authorList>
    </citation>
    <scope>NUCLEOTIDE SEQUENCE [LARGE SCALE GENOMIC DNA]</scope>
    <source>
        <strain evidence="3">JCM 17494</strain>
    </source>
</reference>
<dbReference type="EMBL" id="BAABBE010000010">
    <property type="protein sequence ID" value="GAA3647894.1"/>
    <property type="molecule type" value="Genomic_DNA"/>
</dbReference>
<evidence type="ECO:0008006" key="4">
    <source>
        <dbReference type="Google" id="ProtNLM"/>
    </source>
</evidence>
<evidence type="ECO:0000313" key="2">
    <source>
        <dbReference type="EMBL" id="GAA3647894.1"/>
    </source>
</evidence>
<evidence type="ECO:0000313" key="3">
    <source>
        <dbReference type="Proteomes" id="UP001500711"/>
    </source>
</evidence>
<name>A0ABP7B5B9_9PSEU</name>
<proteinExistence type="predicted"/>
<organism evidence="2 3">
    <name type="scientific">Lentzea roselyniae</name>
    <dbReference type="NCBI Taxonomy" id="531940"/>
    <lineage>
        <taxon>Bacteria</taxon>
        <taxon>Bacillati</taxon>
        <taxon>Actinomycetota</taxon>
        <taxon>Actinomycetes</taxon>
        <taxon>Pseudonocardiales</taxon>
        <taxon>Pseudonocardiaceae</taxon>
        <taxon>Lentzea</taxon>
    </lineage>
</organism>
<comment type="caution">
    <text evidence="2">The sequence shown here is derived from an EMBL/GenBank/DDBJ whole genome shotgun (WGS) entry which is preliminary data.</text>
</comment>
<gene>
    <name evidence="2" type="ORF">GCM10022267_38100</name>
</gene>
<dbReference type="Proteomes" id="UP001500711">
    <property type="component" value="Unassembled WGS sequence"/>
</dbReference>
<keyword evidence="1" id="KW-0812">Transmembrane</keyword>
<accession>A0ABP7B5B9</accession>
<dbReference type="InterPro" id="IPR021401">
    <property type="entry name" value="DUF3040"/>
</dbReference>
<dbReference type="Pfam" id="PF11239">
    <property type="entry name" value="DUF3040"/>
    <property type="match status" value="1"/>
</dbReference>